<protein>
    <submittedName>
        <fullName evidence="1">Uncharacterized protein</fullName>
    </submittedName>
</protein>
<dbReference type="AlphaFoldDB" id="A0A2V2MR28"/>
<sequence>MFNSSRAIENSTKIQNLLRKLVKFFNDSADCISLRLKIEDLLAFNKNAVIWEPLYSYTKTSAHITAKLNSLLLGIMFLPDSDVKRKLNMLLSDEFRRELILFIHVKKTVVFSLS</sequence>
<comment type="caution">
    <text evidence="1">The sequence shown here is derived from an EMBL/GenBank/DDBJ whole genome shotgun (WGS) entry which is preliminary data.</text>
</comment>
<name>A0A2V2MR28_9EURY</name>
<accession>A0A2V2MR28</accession>
<dbReference type="EMBL" id="QGMY01000010">
    <property type="protein sequence ID" value="PWR70684.1"/>
    <property type="molecule type" value="Genomic_DNA"/>
</dbReference>
<evidence type="ECO:0000313" key="1">
    <source>
        <dbReference type="EMBL" id="PWR70684.1"/>
    </source>
</evidence>
<reference evidence="1 2" key="1">
    <citation type="submission" date="2018-05" db="EMBL/GenBank/DDBJ databases">
        <title>Draft genome of Methanospirillum lacunae Ki8-1.</title>
        <authorList>
            <person name="Dueholm M.S."/>
            <person name="Nielsen P.H."/>
            <person name="Bakmann L.F."/>
            <person name="Otzen D.E."/>
        </authorList>
    </citation>
    <scope>NUCLEOTIDE SEQUENCE [LARGE SCALE GENOMIC DNA]</scope>
    <source>
        <strain evidence="1 2">Ki8-1</strain>
    </source>
</reference>
<evidence type="ECO:0000313" key="2">
    <source>
        <dbReference type="Proteomes" id="UP000245657"/>
    </source>
</evidence>
<proteinExistence type="predicted"/>
<gene>
    <name evidence="1" type="ORF">DK846_13825</name>
</gene>
<keyword evidence="2" id="KW-1185">Reference proteome</keyword>
<dbReference type="Proteomes" id="UP000245657">
    <property type="component" value="Unassembled WGS sequence"/>
</dbReference>
<organism evidence="1 2">
    <name type="scientific">Methanospirillum lacunae</name>
    <dbReference type="NCBI Taxonomy" id="668570"/>
    <lineage>
        <taxon>Archaea</taxon>
        <taxon>Methanobacteriati</taxon>
        <taxon>Methanobacteriota</taxon>
        <taxon>Stenosarchaea group</taxon>
        <taxon>Methanomicrobia</taxon>
        <taxon>Methanomicrobiales</taxon>
        <taxon>Methanospirillaceae</taxon>
        <taxon>Methanospirillum</taxon>
    </lineage>
</organism>